<dbReference type="SUPFAM" id="SSF54909">
    <property type="entry name" value="Dimeric alpha+beta barrel"/>
    <property type="match status" value="1"/>
</dbReference>
<dbReference type="EMBL" id="PVEP01000002">
    <property type="protein sequence ID" value="PQV57677.1"/>
    <property type="molecule type" value="Genomic_DNA"/>
</dbReference>
<dbReference type="OrthoDB" id="9798776at2"/>
<dbReference type="AlphaFoldDB" id="A0A2S8SA16"/>
<dbReference type="RefSeq" id="WP_105514167.1">
    <property type="nucleotide sequence ID" value="NZ_PVEP01000002.1"/>
</dbReference>
<reference evidence="2 3" key="1">
    <citation type="submission" date="2018-02" db="EMBL/GenBank/DDBJ databases">
        <title>Genomic Encyclopedia of Archaeal and Bacterial Type Strains, Phase II (KMG-II): from individual species to whole genera.</title>
        <authorList>
            <person name="Goeker M."/>
        </authorList>
    </citation>
    <scope>NUCLEOTIDE SEQUENCE [LARGE SCALE GENOMIC DNA]</scope>
    <source>
        <strain evidence="2 3">DSM 18921</strain>
    </source>
</reference>
<evidence type="ECO:0000259" key="1">
    <source>
        <dbReference type="Pfam" id="PF07978"/>
    </source>
</evidence>
<protein>
    <submittedName>
        <fullName evidence="2">NIPSNAP protein</fullName>
    </submittedName>
</protein>
<evidence type="ECO:0000313" key="3">
    <source>
        <dbReference type="Proteomes" id="UP000238338"/>
    </source>
</evidence>
<name>A0A2S8SA16_9RHOB</name>
<comment type="caution">
    <text evidence="2">The sequence shown here is derived from an EMBL/GenBank/DDBJ whole genome shotgun (WGS) entry which is preliminary data.</text>
</comment>
<gene>
    <name evidence="2" type="ORF">LX70_01483</name>
</gene>
<dbReference type="InterPro" id="IPR012577">
    <property type="entry name" value="NIPSNAP"/>
</dbReference>
<dbReference type="InterPro" id="IPR011008">
    <property type="entry name" value="Dimeric_a/b-barrel"/>
</dbReference>
<proteinExistence type="predicted"/>
<evidence type="ECO:0000313" key="2">
    <source>
        <dbReference type="EMBL" id="PQV57677.1"/>
    </source>
</evidence>
<feature type="domain" description="NIPSNAP" evidence="1">
    <location>
        <begin position="6"/>
        <end position="100"/>
    </location>
</feature>
<dbReference type="Pfam" id="PF07978">
    <property type="entry name" value="NIPSNAP"/>
    <property type="match status" value="1"/>
</dbReference>
<dbReference type="Gene3D" id="3.30.70.100">
    <property type="match status" value="1"/>
</dbReference>
<keyword evidence="3" id="KW-1185">Reference proteome</keyword>
<organism evidence="2 3">
    <name type="scientific">Albidovulum denitrificans</name>
    <dbReference type="NCBI Taxonomy" id="404881"/>
    <lineage>
        <taxon>Bacteria</taxon>
        <taxon>Pseudomonadati</taxon>
        <taxon>Pseudomonadota</taxon>
        <taxon>Alphaproteobacteria</taxon>
        <taxon>Rhodobacterales</taxon>
        <taxon>Paracoccaceae</taxon>
        <taxon>Albidovulum</taxon>
    </lineage>
</organism>
<accession>A0A2S8SA16</accession>
<sequence length="109" mass="12169">MLTCVIRYHIDPTKTAQFAEYARNWGQAIPRCGADLVGYFAPHEGSSTLAYGIYTIASLSAYEAYRAKLAADPLGRENYLFAQREKFLLREDRTFLRLVSAPHAPGVPA</sequence>
<dbReference type="Proteomes" id="UP000238338">
    <property type="component" value="Unassembled WGS sequence"/>
</dbReference>